<dbReference type="PANTHER" id="PTHR12053:SF3">
    <property type="entry name" value="CARBOXYPEPTIDASE Q"/>
    <property type="match status" value="1"/>
</dbReference>
<evidence type="ECO:0000256" key="18">
    <source>
        <dbReference type="ARBA" id="ARBA00023228"/>
    </source>
</evidence>
<keyword evidence="9" id="KW-0479">Metal-binding</keyword>
<evidence type="ECO:0000313" key="24">
    <source>
        <dbReference type="EMBL" id="SPE21997.1"/>
    </source>
</evidence>
<evidence type="ECO:0000256" key="11">
    <source>
        <dbReference type="ARBA" id="ARBA00022801"/>
    </source>
</evidence>
<keyword evidence="8" id="KW-0645">Protease</keyword>
<feature type="chain" id="PRO_5014776817" description="Carboxypeptidase Q" evidence="22">
    <location>
        <begin position="23"/>
        <end position="599"/>
    </location>
</feature>
<reference evidence="25" key="1">
    <citation type="submission" date="2018-02" db="EMBL/GenBank/DDBJ databases">
        <authorList>
            <person name="Hausmann B."/>
        </authorList>
    </citation>
    <scope>NUCLEOTIDE SEQUENCE [LARGE SCALE GENOMIC DNA]</scope>
    <source>
        <strain evidence="25">Peat soil MAG SbA5</strain>
    </source>
</reference>
<keyword evidence="6" id="KW-0964">Secreted</keyword>
<evidence type="ECO:0000256" key="13">
    <source>
        <dbReference type="ARBA" id="ARBA00022833"/>
    </source>
</evidence>
<sequence length="599" mass="65403">MAFNLIRFPAVALLAAALPLYAANKPAPAPAPPPRVDPYAEVQPATESLELNMYQRIRNEGLNDSHVMEFAGALMDDIGQRLTASPSAMKANEWTRDTLTRMGLENAHLEDWGEFGMGWQQLNAWARMVTPDPAVLILQATPWSPATPGPVTGDVVYVSIQADKDFDQYKGKLAGKIVLFGPMRDVPPEDKALLERYSDQDLDEIAKYPLNASGRGGPAAATPDLQARLRAYVERTRLIGKVAQFFADEKVAAVIEPSRDGSNGGGSGGTLFDDNGATLGRRPYLASERVKVPVAVAAIESYGRLYRLTQDHVPVSVEINIDTKFTGEHEHGFNTIAEIPGTDPKLKDQVVMLGGHLDSWIAGTGATDNGAGTIVAMEAVRILKALDVKPRRTIRIALWTGEEQGIFGSRGYCRDHFGSAKLSTAPDQVNLPDYMRRTEGPLEVKPEQKLISAYFNVDNGTGKIRGIYTQGNAAIVPIFDQWIAPLKDLGVTTVTERNTGGTDHLSLDAVGIPGFQFIQDMLDYESQTHHSNNDVYERLQAADLKQIATVEAIFVYNAAMRDQMMPRKPLPQPDQEEKLRAPIPDLYPGAVPPPDSGKP</sequence>
<accession>A0A2N9LFG1</accession>
<feature type="signal peptide" evidence="22">
    <location>
        <begin position="1"/>
        <end position="22"/>
    </location>
</feature>
<feature type="compositionally biased region" description="Pro residues" evidence="21">
    <location>
        <begin position="590"/>
        <end position="599"/>
    </location>
</feature>
<dbReference type="SUPFAM" id="SSF53187">
    <property type="entry name" value="Zn-dependent exopeptidases"/>
    <property type="match status" value="1"/>
</dbReference>
<dbReference type="InterPro" id="IPR007484">
    <property type="entry name" value="Peptidase_M28"/>
</dbReference>
<evidence type="ECO:0000256" key="9">
    <source>
        <dbReference type="ARBA" id="ARBA00022723"/>
    </source>
</evidence>
<name>A0A2N9LFG1_9BACT</name>
<dbReference type="Proteomes" id="UP000239735">
    <property type="component" value="Unassembled WGS sequence"/>
</dbReference>
<feature type="domain" description="Peptidase M28" evidence="23">
    <location>
        <begin position="334"/>
        <end position="550"/>
    </location>
</feature>
<dbReference type="GO" id="GO:0006508">
    <property type="term" value="P:proteolysis"/>
    <property type="evidence" value="ECO:0007669"/>
    <property type="project" value="UniProtKB-KW"/>
</dbReference>
<evidence type="ECO:0000256" key="15">
    <source>
        <dbReference type="ARBA" id="ARBA00023049"/>
    </source>
</evidence>
<dbReference type="Pfam" id="PF04389">
    <property type="entry name" value="Peptidase_M28"/>
    <property type="match status" value="1"/>
</dbReference>
<proteinExistence type="predicted"/>
<evidence type="ECO:0000256" key="6">
    <source>
        <dbReference type="ARBA" id="ARBA00022525"/>
    </source>
</evidence>
<keyword evidence="13" id="KW-0862">Zinc</keyword>
<dbReference type="PANTHER" id="PTHR12053">
    <property type="entry name" value="PROTEASE FAMILY M28 PLASMA GLUTAMATE CARBOXYPEPTIDASE-RELATED"/>
    <property type="match status" value="1"/>
</dbReference>
<dbReference type="AlphaFoldDB" id="A0A2N9LFG1"/>
<keyword evidence="16" id="KW-0865">Zymogen</keyword>
<dbReference type="OrthoDB" id="9769665at2"/>
<evidence type="ECO:0000256" key="2">
    <source>
        <dbReference type="ARBA" id="ARBA00004371"/>
    </source>
</evidence>
<evidence type="ECO:0000256" key="17">
    <source>
        <dbReference type="ARBA" id="ARBA00023180"/>
    </source>
</evidence>
<evidence type="ECO:0000256" key="5">
    <source>
        <dbReference type="ARBA" id="ARBA00014116"/>
    </source>
</evidence>
<evidence type="ECO:0000256" key="7">
    <source>
        <dbReference type="ARBA" id="ARBA00022645"/>
    </source>
</evidence>
<dbReference type="EMBL" id="OKRB01000090">
    <property type="protein sequence ID" value="SPE21997.1"/>
    <property type="molecule type" value="Genomic_DNA"/>
</dbReference>
<evidence type="ECO:0000256" key="14">
    <source>
        <dbReference type="ARBA" id="ARBA00023034"/>
    </source>
</evidence>
<keyword evidence="14" id="KW-0333">Golgi apparatus</keyword>
<dbReference type="GO" id="GO:0046872">
    <property type="term" value="F:metal ion binding"/>
    <property type="evidence" value="ECO:0007669"/>
    <property type="project" value="UniProtKB-KW"/>
</dbReference>
<evidence type="ECO:0000256" key="16">
    <source>
        <dbReference type="ARBA" id="ARBA00023145"/>
    </source>
</evidence>
<dbReference type="InterPro" id="IPR039866">
    <property type="entry name" value="CPQ"/>
</dbReference>
<evidence type="ECO:0000313" key="25">
    <source>
        <dbReference type="Proteomes" id="UP000239735"/>
    </source>
</evidence>
<organism evidence="24 25">
    <name type="scientific">Candidatus Sulfuritelmatomonas gaucii</name>
    <dbReference type="NCBI Taxonomy" id="2043161"/>
    <lineage>
        <taxon>Bacteria</taxon>
        <taxon>Pseudomonadati</taxon>
        <taxon>Acidobacteriota</taxon>
        <taxon>Terriglobia</taxon>
        <taxon>Terriglobales</taxon>
        <taxon>Acidobacteriaceae</taxon>
        <taxon>Candidatus Sulfuritelmatomonas</taxon>
    </lineage>
</organism>
<gene>
    <name evidence="24" type="ORF">SBA5_330039</name>
</gene>
<protein>
    <recommendedName>
        <fullName evidence="5">Carboxypeptidase Q</fullName>
    </recommendedName>
    <alternativeName>
        <fullName evidence="20">Plasma glutamate carboxypeptidase</fullName>
    </alternativeName>
</protein>
<evidence type="ECO:0000256" key="20">
    <source>
        <dbReference type="ARBA" id="ARBA00033328"/>
    </source>
</evidence>
<feature type="region of interest" description="Disordered" evidence="21">
    <location>
        <begin position="565"/>
        <end position="599"/>
    </location>
</feature>
<evidence type="ECO:0000256" key="3">
    <source>
        <dbReference type="ARBA" id="ARBA00004555"/>
    </source>
</evidence>
<evidence type="ECO:0000259" key="23">
    <source>
        <dbReference type="Pfam" id="PF04389"/>
    </source>
</evidence>
<evidence type="ECO:0000256" key="19">
    <source>
        <dbReference type="ARBA" id="ARBA00025833"/>
    </source>
</evidence>
<keyword evidence="7" id="KW-0121">Carboxypeptidase</keyword>
<comment type="subcellular location">
    <subcellularLocation>
        <location evidence="1">Endoplasmic reticulum</location>
    </subcellularLocation>
    <subcellularLocation>
        <location evidence="3">Golgi apparatus</location>
    </subcellularLocation>
    <subcellularLocation>
        <location evidence="2">Lysosome</location>
    </subcellularLocation>
    <subcellularLocation>
        <location evidence="4">Secreted</location>
    </subcellularLocation>
</comment>
<evidence type="ECO:0000256" key="10">
    <source>
        <dbReference type="ARBA" id="ARBA00022729"/>
    </source>
</evidence>
<evidence type="ECO:0000256" key="22">
    <source>
        <dbReference type="SAM" id="SignalP"/>
    </source>
</evidence>
<dbReference type="GO" id="GO:0070573">
    <property type="term" value="F:metallodipeptidase activity"/>
    <property type="evidence" value="ECO:0007669"/>
    <property type="project" value="InterPro"/>
</dbReference>
<comment type="subunit">
    <text evidence="19">Homodimer. The monomeric form is inactive while the homodimer is active.</text>
</comment>
<keyword evidence="15" id="KW-0482">Metalloprotease</keyword>
<dbReference type="Gene3D" id="3.40.630.10">
    <property type="entry name" value="Zn peptidases"/>
    <property type="match status" value="2"/>
</dbReference>
<keyword evidence="11" id="KW-0378">Hydrolase</keyword>
<evidence type="ECO:0000256" key="1">
    <source>
        <dbReference type="ARBA" id="ARBA00004240"/>
    </source>
</evidence>
<dbReference type="GO" id="GO:0004180">
    <property type="term" value="F:carboxypeptidase activity"/>
    <property type="evidence" value="ECO:0007669"/>
    <property type="project" value="UniProtKB-KW"/>
</dbReference>
<evidence type="ECO:0000256" key="8">
    <source>
        <dbReference type="ARBA" id="ARBA00022670"/>
    </source>
</evidence>
<evidence type="ECO:0000256" key="4">
    <source>
        <dbReference type="ARBA" id="ARBA00004613"/>
    </source>
</evidence>
<evidence type="ECO:0000256" key="12">
    <source>
        <dbReference type="ARBA" id="ARBA00022824"/>
    </source>
</evidence>
<keyword evidence="12" id="KW-0256">Endoplasmic reticulum</keyword>
<keyword evidence="17" id="KW-0325">Glycoprotein</keyword>
<keyword evidence="10 22" id="KW-0732">Signal</keyword>
<dbReference type="GO" id="GO:0005576">
    <property type="term" value="C:extracellular region"/>
    <property type="evidence" value="ECO:0007669"/>
    <property type="project" value="UniProtKB-SubCell"/>
</dbReference>
<keyword evidence="18" id="KW-0458">Lysosome</keyword>
<dbReference type="GO" id="GO:0005764">
    <property type="term" value="C:lysosome"/>
    <property type="evidence" value="ECO:0007669"/>
    <property type="project" value="UniProtKB-SubCell"/>
</dbReference>
<evidence type="ECO:0000256" key="21">
    <source>
        <dbReference type="SAM" id="MobiDB-lite"/>
    </source>
</evidence>
<dbReference type="Gene3D" id="3.50.30.30">
    <property type="match status" value="1"/>
</dbReference>